<evidence type="ECO:0000313" key="3">
    <source>
        <dbReference type="EMBL" id="VDP90468.1"/>
    </source>
</evidence>
<evidence type="ECO:0000256" key="2">
    <source>
        <dbReference type="ARBA" id="ARBA00022737"/>
    </source>
</evidence>
<dbReference type="PANTHER" id="PTHR48051">
    <property type="match status" value="1"/>
</dbReference>
<organism evidence="5">
    <name type="scientific">Echinostoma caproni</name>
    <dbReference type="NCBI Taxonomy" id="27848"/>
    <lineage>
        <taxon>Eukaryota</taxon>
        <taxon>Metazoa</taxon>
        <taxon>Spiralia</taxon>
        <taxon>Lophotrochozoa</taxon>
        <taxon>Platyhelminthes</taxon>
        <taxon>Trematoda</taxon>
        <taxon>Digenea</taxon>
        <taxon>Plagiorchiida</taxon>
        <taxon>Echinostomata</taxon>
        <taxon>Echinostomatoidea</taxon>
        <taxon>Echinostomatidae</taxon>
        <taxon>Echinostoma</taxon>
    </lineage>
</organism>
<dbReference type="Pfam" id="PF00560">
    <property type="entry name" value="LRR_1"/>
    <property type="match status" value="2"/>
</dbReference>
<name>A0A183B1W1_9TREM</name>
<evidence type="ECO:0000256" key="1">
    <source>
        <dbReference type="ARBA" id="ARBA00022614"/>
    </source>
</evidence>
<reference evidence="3 4" key="2">
    <citation type="submission" date="2018-11" db="EMBL/GenBank/DDBJ databases">
        <authorList>
            <consortium name="Pathogen Informatics"/>
        </authorList>
    </citation>
    <scope>NUCLEOTIDE SEQUENCE [LARGE SCALE GENOMIC DNA]</scope>
    <source>
        <strain evidence="3 4">Egypt</strain>
    </source>
</reference>
<dbReference type="GO" id="GO:0005737">
    <property type="term" value="C:cytoplasm"/>
    <property type="evidence" value="ECO:0007669"/>
    <property type="project" value="TreeGrafter"/>
</dbReference>
<dbReference type="AlphaFoldDB" id="A0A183B1W1"/>
<keyword evidence="4" id="KW-1185">Reference proteome</keyword>
<accession>A0A183B1W1</accession>
<dbReference type="SUPFAM" id="SSF52058">
    <property type="entry name" value="L domain-like"/>
    <property type="match status" value="1"/>
</dbReference>
<evidence type="ECO:0000313" key="4">
    <source>
        <dbReference type="Proteomes" id="UP000272942"/>
    </source>
</evidence>
<dbReference type="Gene3D" id="3.80.10.10">
    <property type="entry name" value="Ribonuclease Inhibitor"/>
    <property type="match status" value="1"/>
</dbReference>
<dbReference type="InterPro" id="IPR050216">
    <property type="entry name" value="LRR_domain-containing"/>
</dbReference>
<evidence type="ECO:0000313" key="5">
    <source>
        <dbReference type="WBParaSite" id="ECPE_0001323501-mRNA-1"/>
    </source>
</evidence>
<dbReference type="InterPro" id="IPR001611">
    <property type="entry name" value="Leu-rich_rpt"/>
</dbReference>
<dbReference type="PANTHER" id="PTHR48051:SF62">
    <property type="entry name" value="LEUCINE-RICH REPEAT-CONTAINING PROTEIN 57"/>
    <property type="match status" value="1"/>
</dbReference>
<protein>
    <submittedName>
        <fullName evidence="5">LRRCT domain-containing protein</fullName>
    </submittedName>
</protein>
<dbReference type="WBParaSite" id="ECPE_0001323501-mRNA-1">
    <property type="protein sequence ID" value="ECPE_0001323501-mRNA-1"/>
    <property type="gene ID" value="ECPE_0001323501"/>
</dbReference>
<gene>
    <name evidence="3" type="ORF">ECPE_LOCUS13196</name>
</gene>
<dbReference type="SMART" id="SM00369">
    <property type="entry name" value="LRR_TYP"/>
    <property type="match status" value="4"/>
</dbReference>
<keyword evidence="2" id="KW-0677">Repeat</keyword>
<proteinExistence type="predicted"/>
<dbReference type="OrthoDB" id="1728874at2759"/>
<sequence length="313" mass="35301">MQILAAVRSGLCKQSETKSHDQLGGQSVTGGEQMMKQVLCETGLMAWLFVWRSISFARVQPRPIPDTVKHLNNIRSLDLSSNKLEILKPWIGRFKLLKILNVEHNKLHYFPAELCLLTKLETLNASNNLLTSLIMPGHVTNFAEMQNLRFIHLSSNCLTEFPVELCSASIPIHLLDLSNNQIGLIPSCVSSIQAMELNMDHNQLTTIAPSIAKCPRLKVLRLEHNRLTVQAFPTELLTNSQVSSMSVSGNLFEMRDFYSLPGYSQVKSNQNWYEGFKALIGSLALDHRLPAWGPRDHGNRWLEIPSDMAKCRK</sequence>
<reference evidence="5" key="1">
    <citation type="submission" date="2016-06" db="UniProtKB">
        <authorList>
            <consortium name="WormBaseParasite"/>
        </authorList>
    </citation>
    <scope>IDENTIFICATION</scope>
</reference>
<dbReference type="Proteomes" id="UP000272942">
    <property type="component" value="Unassembled WGS sequence"/>
</dbReference>
<dbReference type="InterPro" id="IPR003591">
    <property type="entry name" value="Leu-rich_rpt_typical-subtyp"/>
</dbReference>
<dbReference type="EMBL" id="UZAN01054536">
    <property type="protein sequence ID" value="VDP90468.1"/>
    <property type="molecule type" value="Genomic_DNA"/>
</dbReference>
<keyword evidence="1" id="KW-0433">Leucine-rich repeat</keyword>
<dbReference type="InterPro" id="IPR032675">
    <property type="entry name" value="LRR_dom_sf"/>
</dbReference>